<comment type="similarity">
    <text evidence="1">Belongs to the peptidase C1 family.</text>
</comment>
<dbReference type="Gene3D" id="3.90.70.10">
    <property type="entry name" value="Cysteine proteinases"/>
    <property type="match status" value="1"/>
</dbReference>
<dbReference type="PROSITE" id="PS00639">
    <property type="entry name" value="THIOL_PROTEASE_HIS"/>
    <property type="match status" value="1"/>
</dbReference>
<comment type="caution">
    <text evidence="6">The sequence shown here is derived from an EMBL/GenBank/DDBJ whole genome shotgun (WGS) entry which is preliminary data.</text>
</comment>
<dbReference type="Pfam" id="PF00112">
    <property type="entry name" value="Peptidase_C1"/>
    <property type="match status" value="1"/>
</dbReference>
<dbReference type="InterPro" id="IPR000668">
    <property type="entry name" value="Peptidase_C1A_C"/>
</dbReference>
<dbReference type="GO" id="GO:0008234">
    <property type="term" value="F:cysteine-type peptidase activity"/>
    <property type="evidence" value="ECO:0007669"/>
    <property type="project" value="UniProtKB-KW"/>
</dbReference>
<evidence type="ECO:0000313" key="7">
    <source>
        <dbReference type="Proteomes" id="UP001187192"/>
    </source>
</evidence>
<gene>
    <name evidence="6" type="ORF">TIFTF001_038550</name>
</gene>
<accession>A0AA88JDY0</accession>
<keyword evidence="2" id="KW-0645">Protease</keyword>
<evidence type="ECO:0000256" key="1">
    <source>
        <dbReference type="ARBA" id="ARBA00008455"/>
    </source>
</evidence>
<dbReference type="GO" id="GO:0006508">
    <property type="term" value="P:proteolysis"/>
    <property type="evidence" value="ECO:0007669"/>
    <property type="project" value="UniProtKB-KW"/>
</dbReference>
<evidence type="ECO:0000259" key="5">
    <source>
        <dbReference type="SMART" id="SM00645"/>
    </source>
</evidence>
<evidence type="ECO:0000256" key="4">
    <source>
        <dbReference type="ARBA" id="ARBA00022807"/>
    </source>
</evidence>
<reference evidence="6" key="1">
    <citation type="submission" date="2023-07" db="EMBL/GenBank/DDBJ databases">
        <title>draft genome sequence of fig (Ficus carica).</title>
        <authorList>
            <person name="Takahashi T."/>
            <person name="Nishimura K."/>
        </authorList>
    </citation>
    <scope>NUCLEOTIDE SEQUENCE</scope>
</reference>
<protein>
    <recommendedName>
        <fullName evidence="5">Peptidase C1A papain C-terminal domain-containing protein</fullName>
    </recommendedName>
</protein>
<keyword evidence="4" id="KW-0788">Thiol protease</keyword>
<dbReference type="InterPro" id="IPR013128">
    <property type="entry name" value="Peptidase_C1A"/>
</dbReference>
<sequence>MMLLQASKTVVTIDGYEYVPSNNENALKKAVANQPVSVAVEAGGRAFQLYKSGVFTGPCGVALDHGVTLIGYGAESGVDYWLVRNSWGTNVTTRLAQAVTVHTYIT</sequence>
<name>A0AA88JDY0_FICCA</name>
<evidence type="ECO:0000256" key="2">
    <source>
        <dbReference type="ARBA" id="ARBA00022670"/>
    </source>
</evidence>
<dbReference type="AlphaFoldDB" id="A0AA88JDY0"/>
<keyword evidence="7" id="KW-1185">Reference proteome</keyword>
<keyword evidence="3" id="KW-0378">Hydrolase</keyword>
<dbReference type="SMART" id="SM00645">
    <property type="entry name" value="Pept_C1"/>
    <property type="match status" value="1"/>
</dbReference>
<dbReference type="PANTHER" id="PTHR12411">
    <property type="entry name" value="CYSTEINE PROTEASE FAMILY C1-RELATED"/>
    <property type="match status" value="1"/>
</dbReference>
<proteinExistence type="inferred from homology"/>
<evidence type="ECO:0000313" key="6">
    <source>
        <dbReference type="EMBL" id="GMN69502.1"/>
    </source>
</evidence>
<dbReference type="EMBL" id="BTGU01000862">
    <property type="protein sequence ID" value="GMN69502.1"/>
    <property type="molecule type" value="Genomic_DNA"/>
</dbReference>
<evidence type="ECO:0000256" key="3">
    <source>
        <dbReference type="ARBA" id="ARBA00022801"/>
    </source>
</evidence>
<dbReference type="Proteomes" id="UP001187192">
    <property type="component" value="Unassembled WGS sequence"/>
</dbReference>
<feature type="domain" description="Peptidase C1A papain C-terminal" evidence="5">
    <location>
        <begin position="4"/>
        <end position="102"/>
    </location>
</feature>
<organism evidence="6 7">
    <name type="scientific">Ficus carica</name>
    <name type="common">Common fig</name>
    <dbReference type="NCBI Taxonomy" id="3494"/>
    <lineage>
        <taxon>Eukaryota</taxon>
        <taxon>Viridiplantae</taxon>
        <taxon>Streptophyta</taxon>
        <taxon>Embryophyta</taxon>
        <taxon>Tracheophyta</taxon>
        <taxon>Spermatophyta</taxon>
        <taxon>Magnoliopsida</taxon>
        <taxon>eudicotyledons</taxon>
        <taxon>Gunneridae</taxon>
        <taxon>Pentapetalae</taxon>
        <taxon>rosids</taxon>
        <taxon>fabids</taxon>
        <taxon>Rosales</taxon>
        <taxon>Moraceae</taxon>
        <taxon>Ficeae</taxon>
        <taxon>Ficus</taxon>
    </lineage>
</organism>
<dbReference type="InterPro" id="IPR025660">
    <property type="entry name" value="Pept_his_AS"/>
</dbReference>
<dbReference type="InterPro" id="IPR038765">
    <property type="entry name" value="Papain-like_cys_pep_sf"/>
</dbReference>
<dbReference type="SUPFAM" id="SSF54001">
    <property type="entry name" value="Cysteine proteinases"/>
    <property type="match status" value="1"/>
</dbReference>